<dbReference type="InterPro" id="IPR000089">
    <property type="entry name" value="Biotin_lipoyl"/>
</dbReference>
<name>A0ABQ5Q430_9BACT</name>
<dbReference type="RefSeq" id="WP_285723131.1">
    <property type="nucleotide sequence ID" value="NZ_BSDD01000001.1"/>
</dbReference>
<dbReference type="EMBL" id="BSDD01000001">
    <property type="protein sequence ID" value="GLH69244.1"/>
    <property type="molecule type" value="Genomic_DNA"/>
</dbReference>
<proteinExistence type="predicted"/>
<sequence length="39" mass="4085">MQNEYKSPSAGTVAKLYVQEGSTVETASPMVELAAPEAV</sequence>
<dbReference type="InterPro" id="IPR011053">
    <property type="entry name" value="Single_hybrid_motif"/>
</dbReference>
<protein>
    <recommendedName>
        <fullName evidence="1">Lipoyl-binding domain-containing protein</fullName>
    </recommendedName>
</protein>
<gene>
    <name evidence="2" type="ORF">GETHPA_07770</name>
</gene>
<feature type="domain" description="Lipoyl-binding" evidence="1">
    <location>
        <begin position="1"/>
        <end position="33"/>
    </location>
</feature>
<evidence type="ECO:0000259" key="1">
    <source>
        <dbReference type="Pfam" id="PF00364"/>
    </source>
</evidence>
<dbReference type="Proteomes" id="UP001165089">
    <property type="component" value="Unassembled WGS sequence"/>
</dbReference>
<organism evidence="2 3">
    <name type="scientific">Geothrix rubra</name>
    <dbReference type="NCBI Taxonomy" id="2927977"/>
    <lineage>
        <taxon>Bacteria</taxon>
        <taxon>Pseudomonadati</taxon>
        <taxon>Acidobacteriota</taxon>
        <taxon>Holophagae</taxon>
        <taxon>Holophagales</taxon>
        <taxon>Holophagaceae</taxon>
        <taxon>Geothrix</taxon>
    </lineage>
</organism>
<keyword evidence="3" id="KW-1185">Reference proteome</keyword>
<evidence type="ECO:0000313" key="3">
    <source>
        <dbReference type="Proteomes" id="UP001165089"/>
    </source>
</evidence>
<dbReference type="Pfam" id="PF00364">
    <property type="entry name" value="Biotin_lipoyl"/>
    <property type="match status" value="1"/>
</dbReference>
<dbReference type="SUPFAM" id="SSF51230">
    <property type="entry name" value="Single hybrid motif"/>
    <property type="match status" value="1"/>
</dbReference>
<dbReference type="Gene3D" id="2.40.50.100">
    <property type="match status" value="1"/>
</dbReference>
<evidence type="ECO:0000313" key="2">
    <source>
        <dbReference type="EMBL" id="GLH69244.1"/>
    </source>
</evidence>
<comment type="caution">
    <text evidence="2">The sequence shown here is derived from an EMBL/GenBank/DDBJ whole genome shotgun (WGS) entry which is preliminary data.</text>
</comment>
<reference evidence="2 3" key="1">
    <citation type="journal article" date="2023" name="Antonie Van Leeuwenhoek">
        <title>Mesoterricola silvestris gen. nov., sp. nov., Mesoterricola sediminis sp. nov., Geothrix oryzae sp. nov., Geothrix edaphica sp. nov., Geothrix rubra sp. nov., and Geothrix limicola sp. nov., six novel members of Acidobacteriota isolated from soils.</title>
        <authorList>
            <person name="Itoh H."/>
            <person name="Sugisawa Y."/>
            <person name="Mise K."/>
            <person name="Xu Z."/>
            <person name="Kuniyasu M."/>
            <person name="Ushijima N."/>
            <person name="Kawano K."/>
            <person name="Kobayashi E."/>
            <person name="Shiratori Y."/>
            <person name="Masuda Y."/>
            <person name="Senoo K."/>
        </authorList>
    </citation>
    <scope>NUCLEOTIDE SEQUENCE [LARGE SCALE GENOMIC DNA]</scope>
    <source>
        <strain evidence="2 3">Red803</strain>
    </source>
</reference>
<accession>A0ABQ5Q430</accession>